<protein>
    <recommendedName>
        <fullName evidence="14">Ger(X)C family spore germination protein</fullName>
    </recommendedName>
</protein>
<evidence type="ECO:0000313" key="12">
    <source>
        <dbReference type="Proteomes" id="UP000595847"/>
    </source>
</evidence>
<comment type="similarity">
    <text evidence="2">Belongs to the GerABKC lipoprotein family.</text>
</comment>
<keyword evidence="4" id="KW-0732">Signal</keyword>
<evidence type="ECO:0000259" key="9">
    <source>
        <dbReference type="Pfam" id="PF25198"/>
    </source>
</evidence>
<accession>A0A7T5JQP3</accession>
<evidence type="ECO:0000259" key="8">
    <source>
        <dbReference type="Pfam" id="PF05504"/>
    </source>
</evidence>
<dbReference type="PANTHER" id="PTHR35789">
    <property type="entry name" value="SPORE GERMINATION PROTEIN B3"/>
    <property type="match status" value="1"/>
</dbReference>
<evidence type="ECO:0000313" key="11">
    <source>
        <dbReference type="EMBL" id="QUO43561.1"/>
    </source>
</evidence>
<reference evidence="10 12" key="1">
    <citation type="submission" date="2020-12" db="EMBL/GenBank/DDBJ databases">
        <title>strain FJAT-54423T represents a novel species of the genus Brevibacillus.</title>
        <authorList>
            <person name="Tang R."/>
        </authorList>
    </citation>
    <scope>NUCLEOTIDE SEQUENCE [LARGE SCALE GENOMIC DNA]</scope>
    <source>
        <strain evidence="10 12">FJAT-54423</strain>
    </source>
</reference>
<dbReference type="InterPro" id="IPR046953">
    <property type="entry name" value="Spore_GerAC-like_C"/>
</dbReference>
<dbReference type="AlphaFoldDB" id="A0A7T5JQP3"/>
<evidence type="ECO:0000256" key="3">
    <source>
        <dbReference type="ARBA" id="ARBA00022544"/>
    </source>
</evidence>
<dbReference type="Proteomes" id="UP000595847">
    <property type="component" value="Chromosome"/>
</dbReference>
<name>A0A7T5JQP3_9BACL</name>
<dbReference type="EMBL" id="CP066308">
    <property type="protein sequence ID" value="QQE76487.1"/>
    <property type="molecule type" value="Genomic_DNA"/>
</dbReference>
<keyword evidence="13" id="KW-1185">Reference proteome</keyword>
<dbReference type="PANTHER" id="PTHR35789:SF1">
    <property type="entry name" value="SPORE GERMINATION PROTEIN B3"/>
    <property type="match status" value="1"/>
</dbReference>
<keyword evidence="6" id="KW-0564">Palmitate</keyword>
<dbReference type="KEGG" id="bcop:JD108_04250"/>
<dbReference type="Pfam" id="PF25198">
    <property type="entry name" value="Spore_GerAC_N"/>
    <property type="match status" value="1"/>
</dbReference>
<evidence type="ECO:0000313" key="13">
    <source>
        <dbReference type="Proteomes" id="UP000677234"/>
    </source>
</evidence>
<evidence type="ECO:0000256" key="2">
    <source>
        <dbReference type="ARBA" id="ARBA00007886"/>
    </source>
</evidence>
<reference evidence="11" key="2">
    <citation type="submission" date="2021-04" db="EMBL/GenBank/DDBJ databases">
        <title>Brevibacillus composti FJAT-54423, complete genome.</title>
        <authorList>
            <person name="Tang R."/>
        </authorList>
    </citation>
    <scope>NUCLEOTIDE SEQUENCE</scope>
    <source>
        <strain evidence="11">FJAT-54424</strain>
    </source>
</reference>
<comment type="subcellular location">
    <subcellularLocation>
        <location evidence="1">Membrane</location>
        <topology evidence="1">Lipid-anchor</topology>
    </subcellularLocation>
</comment>
<dbReference type="GO" id="GO:0016020">
    <property type="term" value="C:membrane"/>
    <property type="evidence" value="ECO:0007669"/>
    <property type="project" value="UniProtKB-SubCell"/>
</dbReference>
<organism evidence="10 12">
    <name type="scientific">Brevibacillus composti</name>
    <dbReference type="NCBI Taxonomy" id="2796470"/>
    <lineage>
        <taxon>Bacteria</taxon>
        <taxon>Bacillati</taxon>
        <taxon>Bacillota</taxon>
        <taxon>Bacilli</taxon>
        <taxon>Bacillales</taxon>
        <taxon>Paenibacillaceae</taxon>
        <taxon>Brevibacillus</taxon>
    </lineage>
</organism>
<dbReference type="Proteomes" id="UP000677234">
    <property type="component" value="Chromosome"/>
</dbReference>
<keyword evidence="3" id="KW-0309">Germination</keyword>
<evidence type="ECO:0000313" key="10">
    <source>
        <dbReference type="EMBL" id="QQE76487.1"/>
    </source>
</evidence>
<gene>
    <name evidence="10" type="ORF">JD108_04250</name>
    <name evidence="11" type="ORF">KDJ56_04250</name>
</gene>
<sequence length="266" mass="30981">MKIRSTNISALTVGGKIQIIALSKRLVQHPDWYTLLDTIYRDPRLTINARIVVVDGPLHEIFHLNPPDKPRLPIHLTQLLDTANRRNLTVKTSALELQRMMNDKGTTPVVTEFKKVILRFGKKGELTIVSKIPDHLNKNRWLKPLLSYFVKYVDKEVKTSYQDNQFHFDVELKMEISISERYSSFDVATHKKELEQVLEKDLSQRYQKLIATFQKHQVDPVGFGVYARAYQYKEWKKVEEDWPKAFAHAKVRIKPIVSIKGFGVIE</sequence>
<dbReference type="InterPro" id="IPR038501">
    <property type="entry name" value="Spore_GerAC_C_sf"/>
</dbReference>
<dbReference type="Pfam" id="PF05504">
    <property type="entry name" value="Spore_GerAC"/>
    <property type="match status" value="1"/>
</dbReference>
<evidence type="ECO:0000256" key="1">
    <source>
        <dbReference type="ARBA" id="ARBA00004635"/>
    </source>
</evidence>
<dbReference type="InterPro" id="IPR008844">
    <property type="entry name" value="Spore_GerAC-like"/>
</dbReference>
<dbReference type="Gene3D" id="3.30.300.210">
    <property type="entry name" value="Nutrient germinant receptor protein C, domain 3"/>
    <property type="match status" value="1"/>
</dbReference>
<keyword evidence="5" id="KW-0472">Membrane</keyword>
<feature type="domain" description="Spore germination GerAC-like C-terminal" evidence="8">
    <location>
        <begin position="124"/>
        <end position="263"/>
    </location>
</feature>
<dbReference type="InterPro" id="IPR057336">
    <property type="entry name" value="GerAC_N"/>
</dbReference>
<evidence type="ECO:0000256" key="4">
    <source>
        <dbReference type="ARBA" id="ARBA00022729"/>
    </source>
</evidence>
<evidence type="ECO:0008006" key="14">
    <source>
        <dbReference type="Google" id="ProtNLM"/>
    </source>
</evidence>
<dbReference type="GO" id="GO:0009847">
    <property type="term" value="P:spore germination"/>
    <property type="evidence" value="ECO:0007669"/>
    <property type="project" value="InterPro"/>
</dbReference>
<feature type="domain" description="Spore germination protein N-terminal" evidence="9">
    <location>
        <begin position="14"/>
        <end position="113"/>
    </location>
</feature>
<evidence type="ECO:0000256" key="5">
    <source>
        <dbReference type="ARBA" id="ARBA00023136"/>
    </source>
</evidence>
<evidence type="ECO:0000256" key="7">
    <source>
        <dbReference type="ARBA" id="ARBA00023288"/>
    </source>
</evidence>
<dbReference type="EMBL" id="CP073708">
    <property type="protein sequence ID" value="QUO43561.1"/>
    <property type="molecule type" value="Genomic_DNA"/>
</dbReference>
<proteinExistence type="inferred from homology"/>
<keyword evidence="7" id="KW-0449">Lipoprotein</keyword>
<evidence type="ECO:0000256" key="6">
    <source>
        <dbReference type="ARBA" id="ARBA00023139"/>
    </source>
</evidence>